<gene>
    <name evidence="2" type="ORF">CHS0354_029782</name>
</gene>
<feature type="region of interest" description="Disordered" evidence="1">
    <location>
        <begin position="71"/>
        <end position="90"/>
    </location>
</feature>
<feature type="compositionally biased region" description="Polar residues" evidence="1">
    <location>
        <begin position="22"/>
        <end position="33"/>
    </location>
</feature>
<protein>
    <submittedName>
        <fullName evidence="2">Uncharacterized protein</fullName>
    </submittedName>
</protein>
<dbReference type="EMBL" id="JAEAOA010001777">
    <property type="protein sequence ID" value="KAK3610316.1"/>
    <property type="molecule type" value="Genomic_DNA"/>
</dbReference>
<dbReference type="Proteomes" id="UP001195483">
    <property type="component" value="Unassembled WGS sequence"/>
</dbReference>
<dbReference type="AlphaFoldDB" id="A0AAE0THJ0"/>
<accession>A0AAE0THJ0</accession>
<organism evidence="2 3">
    <name type="scientific">Potamilus streckersoni</name>
    <dbReference type="NCBI Taxonomy" id="2493646"/>
    <lineage>
        <taxon>Eukaryota</taxon>
        <taxon>Metazoa</taxon>
        <taxon>Spiralia</taxon>
        <taxon>Lophotrochozoa</taxon>
        <taxon>Mollusca</taxon>
        <taxon>Bivalvia</taxon>
        <taxon>Autobranchia</taxon>
        <taxon>Heteroconchia</taxon>
        <taxon>Palaeoheterodonta</taxon>
        <taxon>Unionida</taxon>
        <taxon>Unionoidea</taxon>
        <taxon>Unionidae</taxon>
        <taxon>Ambleminae</taxon>
        <taxon>Lampsilini</taxon>
        <taxon>Potamilus</taxon>
    </lineage>
</organism>
<evidence type="ECO:0000313" key="3">
    <source>
        <dbReference type="Proteomes" id="UP001195483"/>
    </source>
</evidence>
<reference evidence="2" key="1">
    <citation type="journal article" date="2021" name="Genome Biol. Evol.">
        <title>A High-Quality Reference Genome for a Parasitic Bivalve with Doubly Uniparental Inheritance (Bivalvia: Unionida).</title>
        <authorList>
            <person name="Smith C.H."/>
        </authorList>
    </citation>
    <scope>NUCLEOTIDE SEQUENCE</scope>
    <source>
        <strain evidence="2">CHS0354</strain>
    </source>
</reference>
<name>A0AAE0THJ0_9BIVA</name>
<reference evidence="2" key="2">
    <citation type="journal article" date="2021" name="Genome Biol. Evol.">
        <title>Developing a high-quality reference genome for a parasitic bivalve with doubly uniparental inheritance (Bivalvia: Unionida).</title>
        <authorList>
            <person name="Smith C.H."/>
        </authorList>
    </citation>
    <scope>NUCLEOTIDE SEQUENCE</scope>
    <source>
        <strain evidence="2">CHS0354</strain>
        <tissue evidence="2">Mantle</tissue>
    </source>
</reference>
<evidence type="ECO:0000313" key="2">
    <source>
        <dbReference type="EMBL" id="KAK3610316.1"/>
    </source>
</evidence>
<reference evidence="2" key="3">
    <citation type="submission" date="2023-05" db="EMBL/GenBank/DDBJ databases">
        <authorList>
            <person name="Smith C.H."/>
        </authorList>
    </citation>
    <scope>NUCLEOTIDE SEQUENCE</scope>
    <source>
        <strain evidence="2">CHS0354</strain>
        <tissue evidence="2">Mantle</tissue>
    </source>
</reference>
<keyword evidence="3" id="KW-1185">Reference proteome</keyword>
<evidence type="ECO:0000256" key="1">
    <source>
        <dbReference type="SAM" id="MobiDB-lite"/>
    </source>
</evidence>
<feature type="region of interest" description="Disordered" evidence="1">
    <location>
        <begin position="22"/>
        <end position="49"/>
    </location>
</feature>
<comment type="caution">
    <text evidence="2">The sequence shown here is derived from an EMBL/GenBank/DDBJ whole genome shotgun (WGS) entry which is preliminary data.</text>
</comment>
<proteinExistence type="predicted"/>
<sequence>MRQHQDTFKQWKPFCKDTISAITKSQRRSQGTPTKRYARATAPEEGEELRDCGVRPDVYFVLLSSTGRVLSVGDVGEPNGQRSKSEKAQY</sequence>